<accession>A0A239L122</accession>
<evidence type="ECO:0000256" key="2">
    <source>
        <dbReference type="ARBA" id="ARBA00074555"/>
    </source>
</evidence>
<dbReference type="PANTHER" id="PTHR30137:SF6">
    <property type="entry name" value="LUCIFERASE-LIKE MONOOXYGENASE"/>
    <property type="match status" value="1"/>
</dbReference>
<dbReference type="NCBIfam" id="TIGR03558">
    <property type="entry name" value="oxido_grp_1"/>
    <property type="match status" value="1"/>
</dbReference>
<dbReference type="EMBL" id="FZOU01000006">
    <property type="protein sequence ID" value="SNT24010.1"/>
    <property type="molecule type" value="Genomic_DNA"/>
</dbReference>
<organism evidence="4 5">
    <name type="scientific">Granulicella rosea</name>
    <dbReference type="NCBI Taxonomy" id="474952"/>
    <lineage>
        <taxon>Bacteria</taxon>
        <taxon>Pseudomonadati</taxon>
        <taxon>Acidobacteriota</taxon>
        <taxon>Terriglobia</taxon>
        <taxon>Terriglobales</taxon>
        <taxon>Acidobacteriaceae</taxon>
        <taxon>Granulicella</taxon>
    </lineage>
</organism>
<dbReference type="Gene3D" id="3.20.20.30">
    <property type="entry name" value="Luciferase-like domain"/>
    <property type="match status" value="1"/>
</dbReference>
<dbReference type="SUPFAM" id="SSF51679">
    <property type="entry name" value="Bacterial luciferase-like"/>
    <property type="match status" value="1"/>
</dbReference>
<dbReference type="InterPro" id="IPR036661">
    <property type="entry name" value="Luciferase-like_sf"/>
</dbReference>
<evidence type="ECO:0000313" key="5">
    <source>
        <dbReference type="Proteomes" id="UP000198356"/>
    </source>
</evidence>
<dbReference type="InterPro" id="IPR019949">
    <property type="entry name" value="CmoO-like"/>
</dbReference>
<dbReference type="FunFam" id="3.20.20.30:FF:000002">
    <property type="entry name" value="LLM class flavin-dependent oxidoreductase"/>
    <property type="match status" value="1"/>
</dbReference>
<comment type="similarity">
    <text evidence="1">To bacterial alkanal monooxygenase alpha and beta chains.</text>
</comment>
<feature type="domain" description="Luciferase-like" evidence="3">
    <location>
        <begin position="8"/>
        <end position="308"/>
    </location>
</feature>
<evidence type="ECO:0000313" key="4">
    <source>
        <dbReference type="EMBL" id="SNT24010.1"/>
    </source>
</evidence>
<proteinExistence type="predicted"/>
<keyword evidence="5" id="KW-1185">Reference proteome</keyword>
<dbReference type="InterPro" id="IPR011251">
    <property type="entry name" value="Luciferase-like_dom"/>
</dbReference>
<protein>
    <recommendedName>
        <fullName evidence="2">Luciferase-like monooxygenase</fullName>
    </recommendedName>
</protein>
<dbReference type="InterPro" id="IPR050766">
    <property type="entry name" value="Bact_Lucif_Oxidored"/>
</dbReference>
<dbReference type="Pfam" id="PF00296">
    <property type="entry name" value="Bac_luciferase"/>
    <property type="match status" value="1"/>
</dbReference>
<dbReference type="PANTHER" id="PTHR30137">
    <property type="entry name" value="LUCIFERASE-LIKE MONOOXYGENASE"/>
    <property type="match status" value="1"/>
</dbReference>
<evidence type="ECO:0000256" key="1">
    <source>
        <dbReference type="ARBA" id="ARBA00007789"/>
    </source>
</evidence>
<gene>
    <name evidence="4" type="ORF">SAMN05421770_10621</name>
</gene>
<dbReference type="OrthoDB" id="9780518at2"/>
<dbReference type="AlphaFoldDB" id="A0A239L122"/>
<sequence length="340" mass="37101">MAVSKLRLSVLDQSPVPAGSTPAQALRNSISLAQHVESLGFNRFWMSEHHAMDTLACSAPEIVLARIGGETSTIRIGSGGIMLPHYTPLKVAESFRTLHALYPGRVDLGIGRAPGGGPVEATALRRNRNVPQTDDFLDQLSELLAFLNHEFPAAHPFSRIKVSPEMPGSPDIWLLGSSMWSASTAAEFGLPYAFAHFFSPEPTRAALQQYRHEFTPNGALGDHIRTAPESMAAVGVICAETQAEADRLYSSVKLLQLRIRQGDRSPIASPEDALRELPNYPQQAEPGEFPRYVAGTPDVVKAALLKMSEALHLRELVVNTIVHDHEARLRSYTLLAEAFA</sequence>
<reference evidence="4 5" key="1">
    <citation type="submission" date="2017-06" db="EMBL/GenBank/DDBJ databases">
        <authorList>
            <person name="Kim H.J."/>
            <person name="Triplett B.A."/>
        </authorList>
    </citation>
    <scope>NUCLEOTIDE SEQUENCE [LARGE SCALE GENOMIC DNA]</scope>
    <source>
        <strain evidence="4 5">DSM 18704</strain>
    </source>
</reference>
<name>A0A239L122_9BACT</name>
<dbReference type="Proteomes" id="UP000198356">
    <property type="component" value="Unassembled WGS sequence"/>
</dbReference>
<dbReference type="GO" id="GO:0005829">
    <property type="term" value="C:cytosol"/>
    <property type="evidence" value="ECO:0007669"/>
    <property type="project" value="TreeGrafter"/>
</dbReference>
<dbReference type="CDD" id="cd00347">
    <property type="entry name" value="Flavin_utilizing_monoxygenases"/>
    <property type="match status" value="1"/>
</dbReference>
<dbReference type="GO" id="GO:0016705">
    <property type="term" value="F:oxidoreductase activity, acting on paired donors, with incorporation or reduction of molecular oxygen"/>
    <property type="evidence" value="ECO:0007669"/>
    <property type="project" value="InterPro"/>
</dbReference>
<evidence type="ECO:0000259" key="3">
    <source>
        <dbReference type="Pfam" id="PF00296"/>
    </source>
</evidence>